<feature type="compositionally biased region" description="Basic residues" evidence="1">
    <location>
        <begin position="870"/>
        <end position="881"/>
    </location>
</feature>
<feature type="compositionally biased region" description="Basic residues" evidence="1">
    <location>
        <begin position="1483"/>
        <end position="1492"/>
    </location>
</feature>
<dbReference type="Pfam" id="PF21744">
    <property type="entry name" value="BAHCC1-like_Tudor"/>
    <property type="match status" value="1"/>
</dbReference>
<dbReference type="Gene3D" id="2.30.30.490">
    <property type="match status" value="1"/>
</dbReference>
<feature type="compositionally biased region" description="Polar residues" evidence="1">
    <location>
        <begin position="643"/>
        <end position="661"/>
    </location>
</feature>
<dbReference type="InterPro" id="IPR056841">
    <property type="entry name" value="TNRC18_BAHCC1-like_SH3"/>
</dbReference>
<organism evidence="3">
    <name type="scientific">Clastoptera arizonana</name>
    <name type="common">Arizona spittle bug</name>
    <dbReference type="NCBI Taxonomy" id="38151"/>
    <lineage>
        <taxon>Eukaryota</taxon>
        <taxon>Metazoa</taxon>
        <taxon>Ecdysozoa</taxon>
        <taxon>Arthropoda</taxon>
        <taxon>Hexapoda</taxon>
        <taxon>Insecta</taxon>
        <taxon>Pterygota</taxon>
        <taxon>Neoptera</taxon>
        <taxon>Paraneoptera</taxon>
        <taxon>Hemiptera</taxon>
        <taxon>Auchenorrhyncha</taxon>
        <taxon>Cercopoidea</taxon>
        <taxon>Clastopteridae</taxon>
        <taxon>Clastoptera</taxon>
    </lineage>
</organism>
<evidence type="ECO:0000256" key="1">
    <source>
        <dbReference type="SAM" id="MobiDB-lite"/>
    </source>
</evidence>
<feature type="compositionally biased region" description="Pro residues" evidence="1">
    <location>
        <begin position="31"/>
        <end position="41"/>
    </location>
</feature>
<feature type="compositionally biased region" description="Basic residues" evidence="1">
    <location>
        <begin position="1006"/>
        <end position="1018"/>
    </location>
</feature>
<dbReference type="InterPro" id="IPR001025">
    <property type="entry name" value="BAH_dom"/>
</dbReference>
<proteinExistence type="predicted"/>
<dbReference type="PROSITE" id="PS51038">
    <property type="entry name" value="BAH"/>
    <property type="match status" value="1"/>
</dbReference>
<feature type="region of interest" description="Disordered" evidence="1">
    <location>
        <begin position="773"/>
        <end position="804"/>
    </location>
</feature>
<gene>
    <name evidence="3" type="ORF">g.36835</name>
</gene>
<feature type="compositionally biased region" description="Basic residues" evidence="1">
    <location>
        <begin position="1418"/>
        <end position="1437"/>
    </location>
</feature>
<feature type="region of interest" description="Disordered" evidence="1">
    <location>
        <begin position="1"/>
        <end position="42"/>
    </location>
</feature>
<sequence length="1672" mass="183871">MVCEDEGGGYATQLQPQGGPTVVAAMLGGNPPRPPARPPWPTIHQAEISPLPPPAHQATDGFRHGVYSLFPGGTDIYATPRFAHSQPSTSVQLPPGGPYHGLLTTHKDSLFYPPTSPYHGGISPVMPSSAPVVERGITQLQELMSKTIETPAKKPRLLESNDRRKKRTWETTEIKTEGGSKSSCACKGKAPSVSPGCSRTTPVSLKSTSPMVKKEPSTTPCQVAEVTTSAPLKVKQELPEHPPSSSSGIPVGIAVARQRSQEHTPVRIKEDPGVASGMTVLSCDERTANHVAAWPPPPLATPTTHWQYPVSAPVEQPPLGLQLARDPVTGQLLLIPAPNIDSLQRTILWPNNTGFPSSPLLLPQAQPAIPHLLLDRLVTLTTPTPPPPPSIDKRRTTSGQNHNLIKIEDQSLAGVMMPTKSSVVIQQLSTHTANPIMNPQFSAIASSGSVLIQHISGSNTPTLIPQQSTGSVLISAQQLSTEAQSLINTQHLSSNSTGVMISNQLSSENTVLSPQIIGQISNEGSTVSVLGHTQHLSPGFVNSSLVIGQDGTFMRPPPATNPEPPALTPIHISTPTTPIVKEVIKEDVETIELKPSINQEELFLEKKLEPLANGCRSQATSPVPCTSPIEETIHSQSEDDDNNNGLQATSVQDASNQTESLPVSDDENGSLQEEKLVDKSESVDLSGLELLSNSIEQFENVRKQCEMLQVKTEAEEIHKHSTEENDHLVEEIVAITKKEDPAEEQNKVETNNVLNGLGLLCQLAHQRFIEEEAAAESTSRSPTPTGFAGWNENSRGYKSRESEQEAKKLFSSKLSFDMFRPESPCDPAELDMRMKLADLQRQYRETQRELSRLTPRKSISSDTSSSSSRTTKRKPGRPKKRKDSESGHKRKQLLSEGQDAPEKLKIGLKRTRSPSPVECLKSPGDSELSPPVLEPWSASPKSKSSLKPPTLTPHKENPSPFPDSPDIMTVTEPTGATESLVQDWDTTNHNKSPPPLSPATSVVSSSKKRKVGRPKKRSEIRAMSTETIVAKKPLCVKSSLVGLLLANKTNNRDQNPMELEDKSHKIKPKLKAEVKVKSWSEEDEMEWIASKPVTTTIPKNFETPGTSSDSTWLSVSETPAKPVKSKSLPTAQKDNRKPIVLLAKRYKRANSSAPVLETCQRSPSIREGNPENIGSCELTNEHLAPENLPCRVLLAKGGLFYAGELNAVQAPDVYGVTIDGERGHRPHIHSREEVLKDTILEVRPNTVPAPGTRVCAYWSQQYRCLYPGSVPFSSMFVKQEDDKNYFVSVEFDDGDRGRIKLDDIRLLPQNYPIVENDPNPLQSLGKRRRRNSGASCDSQTKEKPTMVMEVVSETIEPTPVPCVQEQIDDVPKVTEQNLVQLQADRERRKKKKRKDKLRRMECDKKHKHKHHTNDGLKLHRHRKHKHRHHRHKHRHSSKGSGQSGDGETCTSVSDENPSGSTDTTVVPTQSAVAVVKKDSLPTKKTKKGRGRGRQSNVKSRSKIAAFLPALQLWKWLGNPCKKPGAKGKAKKTFYKSIHRGKETISVGDCAVFLSTGRADRPFIGHIESMWQTRSSSMVVKVKWFYHPEETAGCPEKLPLPGAVFESSHRDENDVQTISHKCEVLPLNEYRNRLALEPDRLAAIYDYNDIYYLAGFYDPTVPSLVLEPGIEEV</sequence>
<protein>
    <recommendedName>
        <fullName evidence="2">BAH domain-containing protein</fullName>
    </recommendedName>
</protein>
<dbReference type="SMART" id="SM00439">
    <property type="entry name" value="BAH"/>
    <property type="match status" value="1"/>
</dbReference>
<feature type="region of interest" description="Disordered" evidence="1">
    <location>
        <begin position="1380"/>
        <end position="1500"/>
    </location>
</feature>
<feature type="compositionally biased region" description="Polar residues" evidence="1">
    <location>
        <begin position="195"/>
        <end position="210"/>
    </location>
</feature>
<evidence type="ECO:0000259" key="2">
    <source>
        <dbReference type="PROSITE" id="PS51038"/>
    </source>
</evidence>
<feature type="region of interest" description="Disordered" evidence="1">
    <location>
        <begin position="1311"/>
        <end position="1345"/>
    </location>
</feature>
<dbReference type="Pfam" id="PF01426">
    <property type="entry name" value="BAH"/>
    <property type="match status" value="1"/>
</dbReference>
<feature type="region of interest" description="Disordered" evidence="1">
    <location>
        <begin position="1098"/>
        <end position="1130"/>
    </location>
</feature>
<dbReference type="CDD" id="cd04714">
    <property type="entry name" value="BAH_BAHCC1"/>
    <property type="match status" value="1"/>
</dbReference>
<evidence type="ECO:0000313" key="3">
    <source>
        <dbReference type="EMBL" id="JAS09351.1"/>
    </source>
</evidence>
<feature type="compositionally biased region" description="Basic residues" evidence="1">
    <location>
        <begin position="1387"/>
        <end position="1397"/>
    </location>
</feature>
<feature type="region of interest" description="Disordered" evidence="1">
    <location>
        <begin position="844"/>
        <end position="1023"/>
    </location>
</feature>
<dbReference type="InterPro" id="IPR043151">
    <property type="entry name" value="BAH_sf"/>
</dbReference>
<reference evidence="3" key="1">
    <citation type="submission" date="2015-12" db="EMBL/GenBank/DDBJ databases">
        <title>De novo transcriptome assembly of four potential Pierce s Disease insect vectors from Arizona vineyards.</title>
        <authorList>
            <person name="Tassone E.E."/>
        </authorList>
    </citation>
    <scope>NUCLEOTIDE SEQUENCE</scope>
</reference>
<feature type="compositionally biased region" description="Low complexity" evidence="1">
    <location>
        <begin position="856"/>
        <end position="869"/>
    </location>
</feature>
<dbReference type="PANTHER" id="PTHR12505:SF24">
    <property type="entry name" value="PROTEIN WINGED EYE"/>
    <property type="match status" value="1"/>
</dbReference>
<feature type="compositionally biased region" description="Polar residues" evidence="1">
    <location>
        <begin position="1448"/>
        <end position="1471"/>
    </location>
</feature>
<feature type="compositionally biased region" description="Polar residues" evidence="1">
    <location>
        <begin position="1098"/>
        <end position="1117"/>
    </location>
</feature>
<accession>A0A1B6C792</accession>
<feature type="compositionally biased region" description="Polar residues" evidence="1">
    <location>
        <begin position="971"/>
        <end position="991"/>
    </location>
</feature>
<feature type="compositionally biased region" description="Low complexity" evidence="1">
    <location>
        <begin position="939"/>
        <end position="949"/>
    </location>
</feature>
<dbReference type="InterPro" id="IPR052429">
    <property type="entry name" value="BAH_domain_protein"/>
</dbReference>
<dbReference type="PANTHER" id="PTHR12505">
    <property type="entry name" value="PHD FINGER TRANSCRIPTION FACTOR"/>
    <property type="match status" value="1"/>
</dbReference>
<name>A0A1B6C792_9HEMI</name>
<feature type="region of interest" description="Disordered" evidence="1">
    <location>
        <begin position="382"/>
        <end position="401"/>
    </location>
</feature>
<dbReference type="Pfam" id="PF24912">
    <property type="entry name" value="SH3_TNRC18"/>
    <property type="match status" value="1"/>
</dbReference>
<feature type="domain" description="BAH" evidence="2">
    <location>
        <begin position="1542"/>
        <end position="1667"/>
    </location>
</feature>
<feature type="region of interest" description="Disordered" evidence="1">
    <location>
        <begin position="178"/>
        <end position="222"/>
    </location>
</feature>
<feature type="region of interest" description="Disordered" evidence="1">
    <location>
        <begin position="634"/>
        <end position="679"/>
    </location>
</feature>
<dbReference type="EMBL" id="GEDC01027947">
    <property type="protein sequence ID" value="JAS09351.1"/>
    <property type="molecule type" value="Transcribed_RNA"/>
</dbReference>
<dbReference type="InterPro" id="IPR048924">
    <property type="entry name" value="BAHCC1-like_Tudor"/>
</dbReference>
<dbReference type="Gene3D" id="2.30.30.140">
    <property type="match status" value="1"/>
</dbReference>
<dbReference type="GO" id="GO:0003682">
    <property type="term" value="F:chromatin binding"/>
    <property type="evidence" value="ECO:0007669"/>
    <property type="project" value="InterPro"/>
</dbReference>